<gene>
    <name evidence="2" type="ordered locus">CHU_2821</name>
</gene>
<dbReference type="Pfam" id="PF03663">
    <property type="entry name" value="Glyco_hydro_76"/>
    <property type="match status" value="1"/>
</dbReference>
<evidence type="ECO:0000313" key="2">
    <source>
        <dbReference type="EMBL" id="ABG60069.1"/>
    </source>
</evidence>
<organism evidence="2 3">
    <name type="scientific">Cytophaga hutchinsonii (strain ATCC 33406 / DSM 1761 / CIP 103989 / NBRC 15051 / NCIMB 9469 / D465)</name>
    <dbReference type="NCBI Taxonomy" id="269798"/>
    <lineage>
        <taxon>Bacteria</taxon>
        <taxon>Pseudomonadati</taxon>
        <taxon>Bacteroidota</taxon>
        <taxon>Cytophagia</taxon>
        <taxon>Cytophagales</taxon>
        <taxon>Cytophagaceae</taxon>
        <taxon>Cytophaga</taxon>
    </lineage>
</organism>
<dbReference type="PANTHER" id="PTHR42899:SF1">
    <property type="entry name" value="SPERMATOGENESIS-ASSOCIATED PROTEIN 20"/>
    <property type="match status" value="1"/>
</dbReference>
<dbReference type="PANTHER" id="PTHR42899">
    <property type="entry name" value="SPERMATOGENESIS-ASSOCIATED PROTEIN 20"/>
    <property type="match status" value="1"/>
</dbReference>
<dbReference type="GO" id="GO:0005975">
    <property type="term" value="P:carbohydrate metabolic process"/>
    <property type="evidence" value="ECO:0007669"/>
    <property type="project" value="InterPro"/>
</dbReference>
<dbReference type="PIRSF" id="PIRSF006402">
    <property type="entry name" value="UCP006402_thioredoxin"/>
    <property type="match status" value="1"/>
</dbReference>
<dbReference type="InterPro" id="IPR036249">
    <property type="entry name" value="Thioredoxin-like_sf"/>
</dbReference>
<dbReference type="Proteomes" id="UP000001822">
    <property type="component" value="Chromosome"/>
</dbReference>
<evidence type="ECO:0000313" key="3">
    <source>
        <dbReference type="Proteomes" id="UP000001822"/>
    </source>
</evidence>
<dbReference type="InterPro" id="IPR004879">
    <property type="entry name" value="Ssp411-like_TRX"/>
</dbReference>
<feature type="domain" description="Spermatogenesis-associated protein 20-like TRX" evidence="1">
    <location>
        <begin position="5"/>
        <end position="99"/>
    </location>
</feature>
<dbReference type="InterPro" id="IPR005198">
    <property type="entry name" value="Glyco_hydro_76"/>
</dbReference>
<dbReference type="Gene3D" id="1.50.10.10">
    <property type="match status" value="1"/>
</dbReference>
<dbReference type="SUPFAM" id="SSF48208">
    <property type="entry name" value="Six-hairpin glycosidases"/>
    <property type="match status" value="2"/>
</dbReference>
<proteinExistence type="predicted"/>
<dbReference type="InterPro" id="IPR012341">
    <property type="entry name" value="6hp_glycosidase-like_sf"/>
</dbReference>
<dbReference type="SUPFAM" id="SSF52833">
    <property type="entry name" value="Thioredoxin-like"/>
    <property type="match status" value="1"/>
</dbReference>
<dbReference type="InterPro" id="IPR024705">
    <property type="entry name" value="Ssp411"/>
</dbReference>
<sequence>MHEKKKENVPEWQHFDAAIFNKAKKEHKLVLLHLGANWCHWCHVMEEQTYTDPFVLELLNKSYIACKEDHDERQDLTSLYAAYGWPATIVFDADGNELLKEAGFISSDRFIALLKKLVKNPTPMPTDSVQIEPAVASDSSTQQALNTLKKKFYSSLDIEGGGFNYAQKYIDFETFEYAFNHSENDSILTKWLYNSVVNSAGLNDNVWGGVFQYSTHSDWNHLHYEKLLSIQARYIKMYCWYYKRFNDADALSHAESAAKYVQRFLDDPKGGFYNSQDADVTPGEKATEYFKLNNADRIKKGIPAIDKNSYTSDNAEMIEACIILSAATGNNTYLEKAVRCFDFIKKNNKTNNAYAHGSNYTNSISLKDNIAIVKSALLLYRATQDAAYKSEALRIIQEVAGTFYSKKGYMISFIGNSPIKGSYNITENIEACRLLNYCSHVFNEPKYKILAQTIFGFLTNENLVKTMSTEPGILSAYEELNTEPLKAVLMIKNGTELKTDFLNSSLSFPAFYFDNTIYTSTTIPSDKYELFDSFDKNFIVACTASYCSSPMFSKDGFEKFIYRRAFSTK</sequence>
<keyword evidence="3" id="KW-1185">Reference proteome</keyword>
<reference evidence="2 3" key="1">
    <citation type="journal article" date="2007" name="Appl. Environ. Microbiol.">
        <title>Genome sequence of the cellulolytic gliding bacterium Cytophaga hutchinsonii.</title>
        <authorList>
            <person name="Xie G."/>
            <person name="Bruce D.C."/>
            <person name="Challacombe J.F."/>
            <person name="Chertkov O."/>
            <person name="Detter J.C."/>
            <person name="Gilna P."/>
            <person name="Han C.S."/>
            <person name="Lucas S."/>
            <person name="Misra M."/>
            <person name="Myers G.L."/>
            <person name="Richardson P."/>
            <person name="Tapia R."/>
            <person name="Thayer N."/>
            <person name="Thompson L.S."/>
            <person name="Brettin T.S."/>
            <person name="Henrissat B."/>
            <person name="Wilson D.B."/>
            <person name="McBride M.J."/>
        </authorList>
    </citation>
    <scope>NUCLEOTIDE SEQUENCE [LARGE SCALE GENOMIC DNA]</scope>
    <source>
        <strain evidence="3">ATCC 33406 / DSM 1761 / CIP 103989 / NBRC 15051 / NCIMB 9469 / D465</strain>
    </source>
</reference>
<dbReference type="InterPro" id="IPR008928">
    <property type="entry name" value="6-hairpin_glycosidase_sf"/>
</dbReference>
<dbReference type="EMBL" id="CP000383">
    <property type="protein sequence ID" value="ABG60069.1"/>
    <property type="molecule type" value="Genomic_DNA"/>
</dbReference>
<dbReference type="Pfam" id="PF03190">
    <property type="entry name" value="Thioredox_DsbH"/>
    <property type="match status" value="1"/>
</dbReference>
<protein>
    <recommendedName>
        <fullName evidence="1">Spermatogenesis-associated protein 20-like TRX domain-containing protein</fullName>
    </recommendedName>
</protein>
<name>A0A6N4SUJ3_CYTH3</name>
<dbReference type="Gene3D" id="3.40.30.10">
    <property type="entry name" value="Glutaredoxin"/>
    <property type="match status" value="1"/>
</dbReference>
<accession>A0A6N4SUJ3</accession>
<dbReference type="AlphaFoldDB" id="A0A6N4SUJ3"/>
<evidence type="ECO:0000259" key="1">
    <source>
        <dbReference type="Pfam" id="PF03190"/>
    </source>
</evidence>
<dbReference type="KEGG" id="chu:CHU_2821"/>